<evidence type="ECO:0000313" key="3">
    <source>
        <dbReference type="Proteomes" id="UP000516437"/>
    </source>
</evidence>
<protein>
    <recommendedName>
        <fullName evidence="4">Defensin-like protein 1</fullName>
    </recommendedName>
</protein>
<organism evidence="2 3">
    <name type="scientific">Morella rubra</name>
    <name type="common">Chinese bayberry</name>
    <dbReference type="NCBI Taxonomy" id="262757"/>
    <lineage>
        <taxon>Eukaryota</taxon>
        <taxon>Viridiplantae</taxon>
        <taxon>Streptophyta</taxon>
        <taxon>Embryophyta</taxon>
        <taxon>Tracheophyta</taxon>
        <taxon>Spermatophyta</taxon>
        <taxon>Magnoliopsida</taxon>
        <taxon>eudicotyledons</taxon>
        <taxon>Gunneridae</taxon>
        <taxon>Pentapetalae</taxon>
        <taxon>rosids</taxon>
        <taxon>fabids</taxon>
        <taxon>Fagales</taxon>
        <taxon>Myricaceae</taxon>
        <taxon>Morella</taxon>
    </lineage>
</organism>
<evidence type="ECO:0000256" key="1">
    <source>
        <dbReference type="SAM" id="SignalP"/>
    </source>
</evidence>
<gene>
    <name evidence="2" type="ORF">CJ030_MR0G005509</name>
</gene>
<evidence type="ECO:0008006" key="4">
    <source>
        <dbReference type="Google" id="ProtNLM"/>
    </source>
</evidence>
<dbReference type="EMBL" id="RXIC02000107">
    <property type="protein sequence ID" value="KAB1200949.1"/>
    <property type="molecule type" value="Genomic_DNA"/>
</dbReference>
<reference evidence="2 3" key="1">
    <citation type="journal article" date="2019" name="Plant Biotechnol. J.">
        <title>The red bayberry genome and genetic basis of sex determination.</title>
        <authorList>
            <person name="Jia H.M."/>
            <person name="Jia H.J."/>
            <person name="Cai Q.L."/>
            <person name="Wang Y."/>
            <person name="Zhao H.B."/>
            <person name="Yang W.F."/>
            <person name="Wang G.Y."/>
            <person name="Li Y.H."/>
            <person name="Zhan D.L."/>
            <person name="Shen Y.T."/>
            <person name="Niu Q.F."/>
            <person name="Chang L."/>
            <person name="Qiu J."/>
            <person name="Zhao L."/>
            <person name="Xie H.B."/>
            <person name="Fu W.Y."/>
            <person name="Jin J."/>
            <person name="Li X.W."/>
            <person name="Jiao Y."/>
            <person name="Zhou C.C."/>
            <person name="Tu T."/>
            <person name="Chai C.Y."/>
            <person name="Gao J.L."/>
            <person name="Fan L.J."/>
            <person name="van de Weg E."/>
            <person name="Wang J.Y."/>
            <person name="Gao Z.S."/>
        </authorList>
    </citation>
    <scope>NUCLEOTIDE SEQUENCE [LARGE SCALE GENOMIC DNA]</scope>
    <source>
        <tissue evidence="2">Leaves</tissue>
    </source>
</reference>
<dbReference type="AlphaFoldDB" id="A0A6A1UKY4"/>
<accession>A0A6A1UKY4</accession>
<name>A0A6A1UKY4_9ROSI</name>
<feature type="signal peptide" evidence="1">
    <location>
        <begin position="1"/>
        <end position="26"/>
    </location>
</feature>
<evidence type="ECO:0000313" key="2">
    <source>
        <dbReference type="EMBL" id="KAB1200949.1"/>
    </source>
</evidence>
<proteinExistence type="predicted"/>
<keyword evidence="3" id="KW-1185">Reference proteome</keyword>
<dbReference type="Proteomes" id="UP000516437">
    <property type="component" value="Unassembled WGS sequence"/>
</dbReference>
<sequence>MVKALKIAALIIFVVIILSNAQRSQGSNMSLCKHPSGKACHRGFGTPECDAFCKEKMHAVKGGCYARSVSYACQCWSNDC</sequence>
<keyword evidence="1" id="KW-0732">Signal</keyword>
<feature type="chain" id="PRO_5025676169" description="Defensin-like protein 1" evidence="1">
    <location>
        <begin position="27"/>
        <end position="80"/>
    </location>
</feature>
<comment type="caution">
    <text evidence="2">The sequence shown here is derived from an EMBL/GenBank/DDBJ whole genome shotgun (WGS) entry which is preliminary data.</text>
</comment>